<accession>A0A7W8DLY8</accession>
<dbReference type="NCBIfam" id="TIGR02937">
    <property type="entry name" value="sigma70-ECF"/>
    <property type="match status" value="1"/>
</dbReference>
<dbReference type="InterPro" id="IPR014331">
    <property type="entry name" value="RNA_pol_sigma70_ECF_RHOBA"/>
</dbReference>
<keyword evidence="5 6" id="KW-0804">Transcription</keyword>
<dbReference type="InterPro" id="IPR013325">
    <property type="entry name" value="RNA_pol_sigma_r2"/>
</dbReference>
<evidence type="ECO:0000259" key="7">
    <source>
        <dbReference type="Pfam" id="PF04542"/>
    </source>
</evidence>
<name>A0A7W8DLY8_9BACT</name>
<dbReference type="GO" id="GO:0016987">
    <property type="term" value="F:sigma factor activity"/>
    <property type="evidence" value="ECO:0007669"/>
    <property type="project" value="UniProtKB-KW"/>
</dbReference>
<evidence type="ECO:0000259" key="8">
    <source>
        <dbReference type="Pfam" id="PF08281"/>
    </source>
</evidence>
<reference evidence="9 10" key="1">
    <citation type="submission" date="2020-08" db="EMBL/GenBank/DDBJ databases">
        <title>Genomic Encyclopedia of Type Strains, Phase IV (KMG-IV): sequencing the most valuable type-strain genomes for metagenomic binning, comparative biology and taxonomic classification.</title>
        <authorList>
            <person name="Goeker M."/>
        </authorList>
    </citation>
    <scope>NUCLEOTIDE SEQUENCE [LARGE SCALE GENOMIC DNA]</scope>
    <source>
        <strain evidence="9 10">DSM 12252</strain>
    </source>
</reference>
<comment type="caution">
    <text evidence="9">The sequence shown here is derived from an EMBL/GenBank/DDBJ whole genome shotgun (WGS) entry which is preliminary data.</text>
</comment>
<dbReference type="Pfam" id="PF04542">
    <property type="entry name" value="Sigma70_r2"/>
    <property type="match status" value="1"/>
</dbReference>
<dbReference type="InterPro" id="IPR039425">
    <property type="entry name" value="RNA_pol_sigma-70-like"/>
</dbReference>
<dbReference type="InterPro" id="IPR036388">
    <property type="entry name" value="WH-like_DNA-bd_sf"/>
</dbReference>
<dbReference type="InterPro" id="IPR000838">
    <property type="entry name" value="RNA_pol_sigma70_ECF_CS"/>
</dbReference>
<evidence type="ECO:0000256" key="5">
    <source>
        <dbReference type="ARBA" id="ARBA00023163"/>
    </source>
</evidence>
<organism evidence="9 10">
    <name type="scientific">Prosthecobacter vanneervenii</name>
    <dbReference type="NCBI Taxonomy" id="48466"/>
    <lineage>
        <taxon>Bacteria</taxon>
        <taxon>Pseudomonadati</taxon>
        <taxon>Verrucomicrobiota</taxon>
        <taxon>Verrucomicrobiia</taxon>
        <taxon>Verrucomicrobiales</taxon>
        <taxon>Verrucomicrobiaceae</taxon>
        <taxon>Prosthecobacter</taxon>
    </lineage>
</organism>
<dbReference type="PANTHER" id="PTHR43133">
    <property type="entry name" value="RNA POLYMERASE ECF-TYPE SIGMA FACTO"/>
    <property type="match status" value="1"/>
</dbReference>
<dbReference type="InterPro" id="IPR013324">
    <property type="entry name" value="RNA_pol_sigma_r3/r4-like"/>
</dbReference>
<dbReference type="AlphaFoldDB" id="A0A7W8DLY8"/>
<evidence type="ECO:0000313" key="10">
    <source>
        <dbReference type="Proteomes" id="UP000590740"/>
    </source>
</evidence>
<dbReference type="GO" id="GO:0006352">
    <property type="term" value="P:DNA-templated transcription initiation"/>
    <property type="evidence" value="ECO:0007669"/>
    <property type="project" value="InterPro"/>
</dbReference>
<sequence length="187" mass="20716">MTDPSQMDSVLDAVARGDSAAFMQVVQAHGLMLRSYIGAQVFNTGDVDDLAQETFIAAYRSLHSFKRGDDMGAWLRGIARNKVLMHFRSSQRRSSALDRFRAEVAEIVGAELDVAAAHEKPEHIEALLRCIAKLPDKLRRVVHAGLEGMKVQALAEALQTSAGAIYQLHYRANQLLRECVVKEVQNV</sequence>
<proteinExistence type="inferred from homology"/>
<feature type="domain" description="RNA polymerase sigma-70 region 2" evidence="7">
    <location>
        <begin position="26"/>
        <end position="93"/>
    </location>
</feature>
<evidence type="ECO:0000313" key="9">
    <source>
        <dbReference type="EMBL" id="MBB5034341.1"/>
    </source>
</evidence>
<dbReference type="Proteomes" id="UP000590740">
    <property type="component" value="Unassembled WGS sequence"/>
</dbReference>
<dbReference type="SUPFAM" id="SSF88946">
    <property type="entry name" value="Sigma2 domain of RNA polymerase sigma factors"/>
    <property type="match status" value="1"/>
</dbReference>
<keyword evidence="4 6" id="KW-0238">DNA-binding</keyword>
<evidence type="ECO:0000256" key="1">
    <source>
        <dbReference type="ARBA" id="ARBA00010641"/>
    </source>
</evidence>
<dbReference type="SUPFAM" id="SSF88659">
    <property type="entry name" value="Sigma3 and sigma4 domains of RNA polymerase sigma factors"/>
    <property type="match status" value="1"/>
</dbReference>
<dbReference type="EMBL" id="JACHIG010000009">
    <property type="protein sequence ID" value="MBB5034341.1"/>
    <property type="molecule type" value="Genomic_DNA"/>
</dbReference>
<dbReference type="InterPro" id="IPR014284">
    <property type="entry name" value="RNA_pol_sigma-70_dom"/>
</dbReference>
<dbReference type="GO" id="GO:0003677">
    <property type="term" value="F:DNA binding"/>
    <property type="evidence" value="ECO:0007669"/>
    <property type="project" value="UniProtKB-KW"/>
</dbReference>
<dbReference type="RefSeq" id="WP_184342057.1">
    <property type="nucleotide sequence ID" value="NZ_JACHIG010000009.1"/>
</dbReference>
<protein>
    <recommendedName>
        <fullName evidence="6">RNA polymerase sigma factor</fullName>
    </recommendedName>
</protein>
<dbReference type="Pfam" id="PF08281">
    <property type="entry name" value="Sigma70_r4_2"/>
    <property type="match status" value="1"/>
</dbReference>
<dbReference type="NCBIfam" id="TIGR02989">
    <property type="entry name" value="Sig-70_gvs1"/>
    <property type="match status" value="1"/>
</dbReference>
<gene>
    <name evidence="9" type="ORF">HNQ65_003935</name>
</gene>
<keyword evidence="3 6" id="KW-0731">Sigma factor</keyword>
<keyword evidence="2 6" id="KW-0805">Transcription regulation</keyword>
<evidence type="ECO:0000256" key="3">
    <source>
        <dbReference type="ARBA" id="ARBA00023082"/>
    </source>
</evidence>
<dbReference type="PANTHER" id="PTHR43133:SF51">
    <property type="entry name" value="RNA POLYMERASE SIGMA FACTOR"/>
    <property type="match status" value="1"/>
</dbReference>
<dbReference type="PROSITE" id="PS01063">
    <property type="entry name" value="SIGMA70_ECF"/>
    <property type="match status" value="1"/>
</dbReference>
<dbReference type="Gene3D" id="1.10.1740.10">
    <property type="match status" value="1"/>
</dbReference>
<keyword evidence="10" id="KW-1185">Reference proteome</keyword>
<evidence type="ECO:0000256" key="6">
    <source>
        <dbReference type="RuleBase" id="RU000716"/>
    </source>
</evidence>
<evidence type="ECO:0000256" key="2">
    <source>
        <dbReference type="ARBA" id="ARBA00023015"/>
    </source>
</evidence>
<dbReference type="Gene3D" id="1.10.10.10">
    <property type="entry name" value="Winged helix-like DNA-binding domain superfamily/Winged helix DNA-binding domain"/>
    <property type="match status" value="1"/>
</dbReference>
<dbReference type="InterPro" id="IPR007627">
    <property type="entry name" value="RNA_pol_sigma70_r2"/>
</dbReference>
<dbReference type="InterPro" id="IPR013249">
    <property type="entry name" value="RNA_pol_sigma70_r4_t2"/>
</dbReference>
<comment type="similarity">
    <text evidence="1 6">Belongs to the sigma-70 factor family. ECF subfamily.</text>
</comment>
<evidence type="ECO:0000256" key="4">
    <source>
        <dbReference type="ARBA" id="ARBA00023125"/>
    </source>
</evidence>
<feature type="domain" description="RNA polymerase sigma factor 70 region 4 type 2" evidence="8">
    <location>
        <begin position="125"/>
        <end position="172"/>
    </location>
</feature>